<accession>B5F847</accession>
<sequence>MYTGTIHSSKFSRVTDRDIATSFGKNKVIYMLINMSVCAVNVDCSIRASQR</sequence>
<evidence type="ECO:0000313" key="2">
    <source>
        <dbReference type="Proteomes" id="UP000008819"/>
    </source>
</evidence>
<dbReference type="HOGENOM" id="CLU_3103519_0_0_6"/>
<dbReference type="EMBL" id="CP001138">
    <property type="protein sequence ID" value="ACH49058.1"/>
    <property type="molecule type" value="Genomic_DNA"/>
</dbReference>
<gene>
    <name evidence="1" type="ordered locus">SeAg_B1870</name>
</gene>
<protein>
    <submittedName>
        <fullName evidence="1">Uncharacterized protein</fullName>
    </submittedName>
</protein>
<reference evidence="1 2" key="1">
    <citation type="journal article" date="2011" name="J. Bacteriol.">
        <title>Comparative genomics of 28 Salmonella enterica isolates: evidence for CRISPR-mediated adaptive sublineage evolution.</title>
        <authorList>
            <person name="Fricke W.F."/>
            <person name="Mammel M.K."/>
            <person name="McDermott P.F."/>
            <person name="Tartera C."/>
            <person name="White D.G."/>
            <person name="Leclerc J.E."/>
            <person name="Ravel J."/>
            <person name="Cebula T.A."/>
        </authorList>
    </citation>
    <scope>NUCLEOTIDE SEQUENCE [LARGE SCALE GENOMIC DNA]</scope>
    <source>
        <strain evidence="1 2">SL483</strain>
    </source>
</reference>
<dbReference type="Proteomes" id="UP000008819">
    <property type="component" value="Chromosome"/>
</dbReference>
<proteinExistence type="predicted"/>
<name>B5F847_SALA4</name>
<evidence type="ECO:0000313" key="1">
    <source>
        <dbReference type="EMBL" id="ACH49058.1"/>
    </source>
</evidence>
<dbReference type="KEGG" id="sea:SeAg_B1870"/>
<organism evidence="1 2">
    <name type="scientific">Salmonella agona (strain SL483)</name>
    <dbReference type="NCBI Taxonomy" id="454166"/>
    <lineage>
        <taxon>Bacteria</taxon>
        <taxon>Pseudomonadati</taxon>
        <taxon>Pseudomonadota</taxon>
        <taxon>Gammaproteobacteria</taxon>
        <taxon>Enterobacterales</taxon>
        <taxon>Enterobacteriaceae</taxon>
        <taxon>Salmonella</taxon>
    </lineage>
</organism>
<dbReference type="AlphaFoldDB" id="B5F847"/>